<dbReference type="Proteomes" id="UP000241769">
    <property type="component" value="Unassembled WGS sequence"/>
</dbReference>
<sequence>MVQTKKRQKRRGLSCISFCIFFVTVIHFWMRPFSAVETDRGWKMRERREEPIVLVEEITCSQREPQPVEDLLHLIEPFVNKNITIVTPAAEVVADHFMANHRHWALQPAKHPSSRLTFSPVHLWESDEAIVYRAIDAIQCPDSCQDRYWIYTEKKNAHGIGSYIHNGATNLLFGIIQDRTVLFLRGSSPYGNCSSNALHCYFLSTSCCLKRVSPLHERLRTDNERPRIVSDDRLILDWSRAYTSFPSLEEKSVLWYCSVFLRSETLLIDFDKYLEILRTHRDKTGTNKVFIMTDDPSVIDQLDHHRDFHFFHTKEKRHNGGVALMLAREQIKTDEGEILLSQIYAGTQKCDHFVGTMTSNVGRLAVELLSHRLKREDVYTSLDRDY</sequence>
<keyword evidence="1" id="KW-1133">Transmembrane helix</keyword>
<evidence type="ECO:0000313" key="2">
    <source>
        <dbReference type="EMBL" id="PRP80657.1"/>
    </source>
</evidence>
<organism evidence="2 3">
    <name type="scientific">Planoprotostelium fungivorum</name>
    <dbReference type="NCBI Taxonomy" id="1890364"/>
    <lineage>
        <taxon>Eukaryota</taxon>
        <taxon>Amoebozoa</taxon>
        <taxon>Evosea</taxon>
        <taxon>Variosea</taxon>
        <taxon>Cavosteliida</taxon>
        <taxon>Cavosteliaceae</taxon>
        <taxon>Planoprotostelium</taxon>
    </lineage>
</organism>
<keyword evidence="1" id="KW-0472">Membrane</keyword>
<protein>
    <submittedName>
        <fullName evidence="2">Uncharacterized protein</fullName>
    </submittedName>
</protein>
<name>A0A2P6N9M8_9EUKA</name>
<accession>A0A2P6N9M8</accession>
<dbReference type="GO" id="GO:0006487">
    <property type="term" value="P:protein N-linked glycosylation"/>
    <property type="evidence" value="ECO:0007669"/>
    <property type="project" value="TreeGrafter"/>
</dbReference>
<dbReference type="Gene3D" id="3.40.50.11350">
    <property type="match status" value="1"/>
</dbReference>
<keyword evidence="1" id="KW-0812">Transmembrane</keyword>
<proteinExistence type="predicted"/>
<reference evidence="2 3" key="1">
    <citation type="journal article" date="2018" name="Genome Biol. Evol.">
        <title>Multiple Roots of Fruiting Body Formation in Amoebozoa.</title>
        <authorList>
            <person name="Hillmann F."/>
            <person name="Forbes G."/>
            <person name="Novohradska S."/>
            <person name="Ferling I."/>
            <person name="Riege K."/>
            <person name="Groth M."/>
            <person name="Westermann M."/>
            <person name="Marz M."/>
            <person name="Spaller T."/>
            <person name="Winckler T."/>
            <person name="Schaap P."/>
            <person name="Glockner G."/>
        </authorList>
    </citation>
    <scope>NUCLEOTIDE SEQUENCE [LARGE SCALE GENOMIC DNA]</scope>
    <source>
        <strain evidence="2 3">Jena</strain>
    </source>
</reference>
<dbReference type="PANTHER" id="PTHR13132">
    <property type="entry name" value="ALPHA- 1,6 -FUCOSYLTRANSFERASE"/>
    <property type="match status" value="1"/>
</dbReference>
<dbReference type="AlphaFoldDB" id="A0A2P6N9M8"/>
<dbReference type="OrthoDB" id="2014825at2759"/>
<evidence type="ECO:0000256" key="1">
    <source>
        <dbReference type="SAM" id="Phobius"/>
    </source>
</evidence>
<dbReference type="PANTHER" id="PTHR13132:SF29">
    <property type="entry name" value="ALPHA-(1,6)-FUCOSYLTRANSFERASE"/>
    <property type="match status" value="1"/>
</dbReference>
<dbReference type="EMBL" id="MDYQ01000142">
    <property type="protein sequence ID" value="PRP80657.1"/>
    <property type="molecule type" value="Genomic_DNA"/>
</dbReference>
<feature type="transmembrane region" description="Helical" evidence="1">
    <location>
        <begin position="12"/>
        <end position="30"/>
    </location>
</feature>
<evidence type="ECO:0000313" key="3">
    <source>
        <dbReference type="Proteomes" id="UP000241769"/>
    </source>
</evidence>
<comment type="caution">
    <text evidence="2">The sequence shown here is derived from an EMBL/GenBank/DDBJ whole genome shotgun (WGS) entry which is preliminary data.</text>
</comment>
<dbReference type="InParanoid" id="A0A2P6N9M8"/>
<keyword evidence="3" id="KW-1185">Reference proteome</keyword>
<dbReference type="GO" id="GO:0046921">
    <property type="term" value="F:alpha-(1-&gt;6)-fucosyltransferase activity"/>
    <property type="evidence" value="ECO:0007669"/>
    <property type="project" value="TreeGrafter"/>
</dbReference>
<gene>
    <name evidence="2" type="ORF">PROFUN_10712</name>
</gene>